<gene>
    <name evidence="2" type="ordered locus">Hipma_1157</name>
</gene>
<evidence type="ECO:0000313" key="2">
    <source>
        <dbReference type="EMBL" id="AEA34120.1"/>
    </source>
</evidence>
<dbReference type="Proteomes" id="UP000008139">
    <property type="component" value="Chromosome"/>
</dbReference>
<accession>F2LWL1</accession>
<feature type="region of interest" description="Disordered" evidence="1">
    <location>
        <begin position="210"/>
        <end position="242"/>
    </location>
</feature>
<organism evidence="2 3">
    <name type="scientific">Hippea maritima (strain ATCC 700847 / DSM 10411 / MH2)</name>
    <dbReference type="NCBI Taxonomy" id="760142"/>
    <lineage>
        <taxon>Bacteria</taxon>
        <taxon>Pseudomonadati</taxon>
        <taxon>Campylobacterota</taxon>
        <taxon>Desulfurellia</taxon>
        <taxon>Desulfurellales</taxon>
        <taxon>Hippeaceae</taxon>
        <taxon>Hippea</taxon>
    </lineage>
</organism>
<dbReference type="RefSeq" id="WP_013682157.1">
    <property type="nucleotide sequence ID" value="NC_015318.1"/>
</dbReference>
<dbReference type="EMBL" id="CP002606">
    <property type="protein sequence ID" value="AEA34120.1"/>
    <property type="molecule type" value="Genomic_DNA"/>
</dbReference>
<dbReference type="KEGG" id="hmr:Hipma_1157"/>
<evidence type="ECO:0000256" key="1">
    <source>
        <dbReference type="SAM" id="MobiDB-lite"/>
    </source>
</evidence>
<dbReference type="InParanoid" id="F2LWL1"/>
<name>F2LWL1_HIPMA</name>
<evidence type="ECO:0000313" key="3">
    <source>
        <dbReference type="Proteomes" id="UP000008139"/>
    </source>
</evidence>
<dbReference type="HOGENOM" id="CLU_1145970_0_0_7"/>
<reference evidence="2 3" key="1">
    <citation type="journal article" date="2011" name="Stand. Genomic Sci.">
        <title>Complete genome sequence of the thermophilic sulfur-reducer Hippea maritima type strain (MH(2)).</title>
        <authorList>
            <person name="Huntemann M."/>
            <person name="Lu M."/>
            <person name="Nolan M."/>
            <person name="Lapidus A."/>
            <person name="Lucas S."/>
            <person name="Hammon N."/>
            <person name="Deshpande S."/>
            <person name="Cheng J.F."/>
            <person name="Tapia R."/>
            <person name="Han C."/>
            <person name="Goodwin L."/>
            <person name="Pitluck S."/>
            <person name="Liolios K."/>
            <person name="Pagani I."/>
            <person name="Ivanova N."/>
            <person name="Ovchinikova G."/>
            <person name="Pati A."/>
            <person name="Chen A."/>
            <person name="Palaniappan K."/>
            <person name="Land M."/>
            <person name="Hauser L."/>
            <person name="Jeffries C.D."/>
            <person name="Detter J.C."/>
            <person name="Brambilla E.M."/>
            <person name="Rohde M."/>
            <person name="Spring S."/>
            <person name="Goker M."/>
            <person name="Woyke T."/>
            <person name="Bristow J."/>
            <person name="Eisen J.A."/>
            <person name="Markowitz V."/>
            <person name="Hugenholtz P."/>
            <person name="Kyrpides N.C."/>
            <person name="Klenk H.P."/>
            <person name="Mavromatis K."/>
        </authorList>
    </citation>
    <scope>NUCLEOTIDE SEQUENCE [LARGE SCALE GENOMIC DNA]</scope>
    <source>
        <strain evidence="3">ATCC 700847 / DSM 10411 / MH2</strain>
    </source>
</reference>
<proteinExistence type="predicted"/>
<dbReference type="AlphaFoldDB" id="F2LWL1"/>
<protein>
    <submittedName>
        <fullName evidence="2">Uncharacterized protein</fullName>
    </submittedName>
</protein>
<keyword evidence="3" id="KW-1185">Reference proteome</keyword>
<feature type="compositionally biased region" description="Basic and acidic residues" evidence="1">
    <location>
        <begin position="218"/>
        <end position="232"/>
    </location>
</feature>
<reference evidence="3" key="2">
    <citation type="submission" date="2011-03" db="EMBL/GenBank/DDBJ databases">
        <title>The complete genome of Hippea maritima DSM 10411.</title>
        <authorList>
            <consortium name="US DOE Joint Genome Institute (JGI-PGF)"/>
            <person name="Lucas S."/>
            <person name="Copeland A."/>
            <person name="Lapidus A."/>
            <person name="Bruce D."/>
            <person name="Goodwin L."/>
            <person name="Pitluck S."/>
            <person name="Peters L."/>
            <person name="Kyrpides N."/>
            <person name="Mavromatis K."/>
            <person name="Pagani I."/>
            <person name="Ivanova N."/>
            <person name="Mikhailova N."/>
            <person name="Lu M."/>
            <person name="Detter J.C."/>
            <person name="Tapia R."/>
            <person name="Han C."/>
            <person name="Land M."/>
            <person name="Hauser L."/>
            <person name="Markowitz V."/>
            <person name="Cheng J.-F."/>
            <person name="Hugenholtz P."/>
            <person name="Woyke T."/>
            <person name="Wu D."/>
            <person name="Spring S."/>
            <person name="Schroeder M."/>
            <person name="Brambilla E."/>
            <person name="Klenk H.-P."/>
            <person name="Eisen J.A."/>
        </authorList>
    </citation>
    <scope>NUCLEOTIDE SEQUENCE [LARGE SCALE GENOMIC DNA]</scope>
    <source>
        <strain evidence="3">ATCC 700847 / DSM 10411 / MH2</strain>
    </source>
</reference>
<sequence>MLKYVGGEVDTGMTDTHQGSIATEGRANASVYGSVHGGIPFIADYGVKGSIDGSVSDRISDLLDKRYGLNITGKQVDELIYSKAQSIVDKYGATGDAVTKARVFVKNLTDAIKSNDIQRISNLLGLSGVTNNIKETHAQGSGPARQIQGIWDNGAGAMKSYLYDLGHTLSGRNQNSDPILEGIGKPVTHLHVGSNNADNTDRILHAGIFAAGSNQPSKGEESINPDESKKENLTPPDNLDMR</sequence>